<gene>
    <name evidence="2" type="ORF">KC19_2G064100</name>
</gene>
<comment type="caution">
    <text evidence="2">The sequence shown here is derived from an EMBL/GenBank/DDBJ whole genome shotgun (WGS) entry which is preliminary data.</text>
</comment>
<dbReference type="EMBL" id="CM026422">
    <property type="protein sequence ID" value="KAG0586099.1"/>
    <property type="molecule type" value="Genomic_DNA"/>
</dbReference>
<evidence type="ECO:0000313" key="2">
    <source>
        <dbReference type="EMBL" id="KAG0586099.1"/>
    </source>
</evidence>
<evidence type="ECO:0000256" key="1">
    <source>
        <dbReference type="SAM" id="MobiDB-lite"/>
    </source>
</evidence>
<proteinExistence type="predicted"/>
<feature type="region of interest" description="Disordered" evidence="1">
    <location>
        <begin position="15"/>
        <end position="37"/>
    </location>
</feature>
<sequence length="150" mass="16239">MAFIAHTLGCVGASKQQGGLAWPPTTSGNATSTDPRNKESAEIACDAAEFRTEESGVQEIRQQIMWVEAKITSGFVCADSLALGVAFESGGSGSCVGICHLHAPKPTMPSPHRRHACSKPLLKSFRTHRLRVVVKWASPVCFHYSLFERI</sequence>
<keyword evidence="3" id="KW-1185">Reference proteome</keyword>
<reference evidence="2" key="1">
    <citation type="submission" date="2020-06" db="EMBL/GenBank/DDBJ databases">
        <title>WGS assembly of Ceratodon purpureus strain R40.</title>
        <authorList>
            <person name="Carey S.B."/>
            <person name="Jenkins J."/>
            <person name="Shu S."/>
            <person name="Lovell J.T."/>
            <person name="Sreedasyam A."/>
            <person name="Maumus F."/>
            <person name="Tiley G.P."/>
            <person name="Fernandez-Pozo N."/>
            <person name="Barry K."/>
            <person name="Chen C."/>
            <person name="Wang M."/>
            <person name="Lipzen A."/>
            <person name="Daum C."/>
            <person name="Saski C.A."/>
            <person name="Payton A.C."/>
            <person name="Mcbreen J.C."/>
            <person name="Conrad R.E."/>
            <person name="Kollar L.M."/>
            <person name="Olsson S."/>
            <person name="Huttunen S."/>
            <person name="Landis J.B."/>
            <person name="Wickett N.J."/>
            <person name="Johnson M.G."/>
            <person name="Rensing S.A."/>
            <person name="Grimwood J."/>
            <person name="Schmutz J."/>
            <person name="Mcdaniel S.F."/>
        </authorList>
    </citation>
    <scope>NUCLEOTIDE SEQUENCE</scope>
    <source>
        <strain evidence="2">R40</strain>
    </source>
</reference>
<dbReference type="AlphaFoldDB" id="A0A8T0ISV4"/>
<feature type="compositionally biased region" description="Polar residues" evidence="1">
    <location>
        <begin position="24"/>
        <end position="34"/>
    </location>
</feature>
<evidence type="ECO:0000313" key="3">
    <source>
        <dbReference type="Proteomes" id="UP000822688"/>
    </source>
</evidence>
<protein>
    <submittedName>
        <fullName evidence="2">Uncharacterized protein</fullName>
    </submittedName>
</protein>
<name>A0A8T0ISV4_CERPU</name>
<accession>A0A8T0ISV4</accession>
<organism evidence="2 3">
    <name type="scientific">Ceratodon purpureus</name>
    <name type="common">Fire moss</name>
    <name type="synonym">Dicranum purpureum</name>
    <dbReference type="NCBI Taxonomy" id="3225"/>
    <lineage>
        <taxon>Eukaryota</taxon>
        <taxon>Viridiplantae</taxon>
        <taxon>Streptophyta</taxon>
        <taxon>Embryophyta</taxon>
        <taxon>Bryophyta</taxon>
        <taxon>Bryophytina</taxon>
        <taxon>Bryopsida</taxon>
        <taxon>Dicranidae</taxon>
        <taxon>Pseudoditrichales</taxon>
        <taxon>Ditrichaceae</taxon>
        <taxon>Ceratodon</taxon>
    </lineage>
</organism>
<dbReference type="Proteomes" id="UP000822688">
    <property type="component" value="Chromosome 2"/>
</dbReference>